<dbReference type="SUPFAM" id="SSF53448">
    <property type="entry name" value="Nucleotide-diphospho-sugar transferases"/>
    <property type="match status" value="1"/>
</dbReference>
<evidence type="ECO:0000313" key="6">
    <source>
        <dbReference type="Proteomes" id="UP000199658"/>
    </source>
</evidence>
<evidence type="ECO:0000256" key="2">
    <source>
        <dbReference type="ARBA" id="ARBA00022695"/>
    </source>
</evidence>
<dbReference type="EMBL" id="FOYO01000001">
    <property type="protein sequence ID" value="SFR34204.1"/>
    <property type="molecule type" value="Genomic_DNA"/>
</dbReference>
<evidence type="ECO:0000259" key="4">
    <source>
        <dbReference type="Pfam" id="PF12804"/>
    </source>
</evidence>
<keyword evidence="2" id="KW-0548">Nucleotidyltransferase</keyword>
<gene>
    <name evidence="5" type="ORF">SAMN04488002_0444</name>
</gene>
<dbReference type="STRING" id="670154.SAMN04488002_0444"/>
<feature type="domain" description="MobA-like NTP transferase" evidence="4">
    <location>
        <begin position="7"/>
        <end position="126"/>
    </location>
</feature>
<dbReference type="AlphaFoldDB" id="A0A1I6FWA9"/>
<dbReference type="InterPro" id="IPR025877">
    <property type="entry name" value="MobA-like_NTP_Trfase"/>
</dbReference>
<keyword evidence="3" id="KW-0460">Magnesium</keyword>
<dbReference type="PANTHER" id="PTHR43584">
    <property type="entry name" value="NUCLEOTIDYL TRANSFERASE"/>
    <property type="match status" value="1"/>
</dbReference>
<dbReference type="InterPro" id="IPR029044">
    <property type="entry name" value="Nucleotide-diphossugar_trans"/>
</dbReference>
<dbReference type="Pfam" id="PF12804">
    <property type="entry name" value="NTP_transf_3"/>
    <property type="match status" value="1"/>
</dbReference>
<evidence type="ECO:0000256" key="3">
    <source>
        <dbReference type="ARBA" id="ARBA00022842"/>
    </source>
</evidence>
<keyword evidence="1 5" id="KW-0808">Transferase</keyword>
<reference evidence="6" key="1">
    <citation type="submission" date="2016-10" db="EMBL/GenBank/DDBJ databases">
        <authorList>
            <person name="Varghese N."/>
            <person name="Submissions S."/>
        </authorList>
    </citation>
    <scope>NUCLEOTIDE SEQUENCE [LARGE SCALE GENOMIC DNA]</scope>
    <source>
        <strain evidence="6">DSM 26921</strain>
    </source>
</reference>
<dbReference type="CDD" id="cd06422">
    <property type="entry name" value="NTP_transferase_like_1"/>
    <property type="match status" value="1"/>
</dbReference>
<evidence type="ECO:0000313" key="5">
    <source>
        <dbReference type="EMBL" id="SFR34204.1"/>
    </source>
</evidence>
<name>A0A1I6FWA9_9RHOB</name>
<organism evidence="5 6">
    <name type="scientific">Litoreibacter janthinus</name>
    <dbReference type="NCBI Taxonomy" id="670154"/>
    <lineage>
        <taxon>Bacteria</taxon>
        <taxon>Pseudomonadati</taxon>
        <taxon>Pseudomonadota</taxon>
        <taxon>Alphaproteobacteria</taxon>
        <taxon>Rhodobacterales</taxon>
        <taxon>Roseobacteraceae</taxon>
        <taxon>Litoreibacter</taxon>
    </lineage>
</organism>
<proteinExistence type="predicted"/>
<protein>
    <submittedName>
        <fullName evidence="5">MobA-like NTP transferase domain-containing protein</fullName>
    </submittedName>
</protein>
<dbReference type="Proteomes" id="UP000199658">
    <property type="component" value="Unassembled WGS sequence"/>
</dbReference>
<accession>A0A1I6FWA9</accession>
<keyword evidence="6" id="KW-1185">Reference proteome</keyword>
<dbReference type="InterPro" id="IPR050065">
    <property type="entry name" value="GlmU-like"/>
</dbReference>
<dbReference type="GO" id="GO:0016779">
    <property type="term" value="F:nucleotidyltransferase activity"/>
    <property type="evidence" value="ECO:0007669"/>
    <property type="project" value="UniProtKB-KW"/>
</dbReference>
<dbReference type="RefSeq" id="WP_245780890.1">
    <property type="nucleotide sequence ID" value="NZ_FOYO01000001.1"/>
</dbReference>
<dbReference type="PANTHER" id="PTHR43584:SF8">
    <property type="entry name" value="N-ACETYLMURAMATE ALPHA-1-PHOSPHATE URIDYLYLTRANSFERASE"/>
    <property type="match status" value="1"/>
</dbReference>
<sequence>MGDPTAAMIFAAGFGTRMGALTKDRPKPLIEVAGRPLLDHALKLTRDANLRCVVNAHYKAEMVETHLTGWPDVSLQIERPEILDTGGGLKAALAELGTDPVFTLNSDAVWAGPNPLDCLRDAWRPYEMGALLLLVPIDRMIGYTRTGNFAADAQGRLTRDTSGMVYSGAQLLHTDGLAAIDEASFSLNLLWDQLLPEGQLFGVEYPGFLADVGTPDGIVLAERMLEQYPNV</sequence>
<dbReference type="Gene3D" id="3.90.550.10">
    <property type="entry name" value="Spore Coat Polysaccharide Biosynthesis Protein SpsA, Chain A"/>
    <property type="match status" value="1"/>
</dbReference>
<evidence type="ECO:0000256" key="1">
    <source>
        <dbReference type="ARBA" id="ARBA00022679"/>
    </source>
</evidence>